<keyword evidence="1" id="KW-0472">Membrane</keyword>
<feature type="transmembrane region" description="Helical" evidence="1">
    <location>
        <begin position="200"/>
        <end position="220"/>
    </location>
</feature>
<reference evidence="2 3" key="1">
    <citation type="journal article" date="2019" name="Sci. Rep.">
        <title>A high-quality genome of Eragrostis curvula grass provides insights into Poaceae evolution and supports new strategies to enhance forage quality.</title>
        <authorList>
            <person name="Carballo J."/>
            <person name="Santos B.A.C.M."/>
            <person name="Zappacosta D."/>
            <person name="Garbus I."/>
            <person name="Selva J.P."/>
            <person name="Gallo C.A."/>
            <person name="Diaz A."/>
            <person name="Albertini E."/>
            <person name="Caccamo M."/>
            <person name="Echenique V."/>
        </authorList>
    </citation>
    <scope>NUCLEOTIDE SEQUENCE [LARGE SCALE GENOMIC DNA]</scope>
    <source>
        <strain evidence="3">cv. Victoria</strain>
        <tissue evidence="2">Leaf</tissue>
    </source>
</reference>
<comment type="caution">
    <text evidence="2">The sequence shown here is derived from an EMBL/GenBank/DDBJ whole genome shotgun (WGS) entry which is preliminary data.</text>
</comment>
<feature type="non-terminal residue" evidence="2">
    <location>
        <position position="231"/>
    </location>
</feature>
<name>A0A5J9TNL1_9POAL</name>
<dbReference type="Proteomes" id="UP000324897">
    <property type="component" value="Chromosome 3"/>
</dbReference>
<dbReference type="Gramene" id="TVU12880">
    <property type="protein sequence ID" value="TVU12880"/>
    <property type="gene ID" value="EJB05_46546"/>
</dbReference>
<keyword evidence="1" id="KW-1133">Transmembrane helix</keyword>
<dbReference type="Gene3D" id="2.10.25.10">
    <property type="entry name" value="Laminin"/>
    <property type="match status" value="1"/>
</dbReference>
<dbReference type="PANTHER" id="PTHR33491">
    <property type="entry name" value="OSJNBA0016N04.9 PROTEIN"/>
    <property type="match status" value="1"/>
</dbReference>
<dbReference type="AlphaFoldDB" id="A0A5J9TNL1"/>
<organism evidence="2 3">
    <name type="scientific">Eragrostis curvula</name>
    <name type="common">weeping love grass</name>
    <dbReference type="NCBI Taxonomy" id="38414"/>
    <lineage>
        <taxon>Eukaryota</taxon>
        <taxon>Viridiplantae</taxon>
        <taxon>Streptophyta</taxon>
        <taxon>Embryophyta</taxon>
        <taxon>Tracheophyta</taxon>
        <taxon>Spermatophyta</taxon>
        <taxon>Magnoliopsida</taxon>
        <taxon>Liliopsida</taxon>
        <taxon>Poales</taxon>
        <taxon>Poaceae</taxon>
        <taxon>PACMAD clade</taxon>
        <taxon>Chloridoideae</taxon>
        <taxon>Eragrostideae</taxon>
        <taxon>Eragrostidinae</taxon>
        <taxon>Eragrostis</taxon>
    </lineage>
</organism>
<evidence type="ECO:0000313" key="2">
    <source>
        <dbReference type="EMBL" id="TVU12880.1"/>
    </source>
</evidence>
<evidence type="ECO:0000313" key="3">
    <source>
        <dbReference type="Proteomes" id="UP000324897"/>
    </source>
</evidence>
<dbReference type="EMBL" id="RWGY01000039">
    <property type="protein sequence ID" value="TVU12880.1"/>
    <property type="molecule type" value="Genomic_DNA"/>
</dbReference>
<protein>
    <recommendedName>
        <fullName evidence="4">EGF-like domain-containing protein</fullName>
    </recommendedName>
</protein>
<evidence type="ECO:0008006" key="4">
    <source>
        <dbReference type="Google" id="ProtNLM"/>
    </source>
</evidence>
<evidence type="ECO:0000256" key="1">
    <source>
        <dbReference type="SAM" id="Phobius"/>
    </source>
</evidence>
<proteinExistence type="predicted"/>
<sequence length="231" mass="25772">MNCPSHYCSDNGDVTDTFCTAKLEQINRPLKFDCVKGNLGIDPQYLDRNSTWNTIKVIPPNNAVLWWGIKDHSTCTAAQADSTNYACVSKNSDCSEFGNNSYICTCNDGYQGNPYVVDGCSLDYGLYNDNSSSSTQQYMWAVANLTCEQAQHNKSRYACVDPRSECLGVNTSRSGYIGYRCKCMHGFEGNPYIPDGCEGLFGLCVAFGIILLGVIARVLIRRWRRHIEKQL</sequence>
<keyword evidence="1" id="KW-0812">Transmembrane</keyword>
<keyword evidence="3" id="KW-1185">Reference proteome</keyword>
<feature type="non-terminal residue" evidence="2">
    <location>
        <position position="1"/>
    </location>
</feature>
<accession>A0A5J9TNL1</accession>
<gene>
    <name evidence="2" type="ORF">EJB05_46546</name>
</gene>
<dbReference type="OrthoDB" id="914135at2759"/>